<keyword evidence="4" id="KW-0109">Calcium transport</keyword>
<dbReference type="PANTHER" id="PTHR12294">
    <property type="entry name" value="EF HAND DOMAIN FAMILY A1,A2-RELATED"/>
    <property type="match status" value="1"/>
</dbReference>
<dbReference type="PROSITE" id="PS50222">
    <property type="entry name" value="EF_HAND_2"/>
    <property type="match status" value="2"/>
</dbReference>
<evidence type="ECO:0000313" key="17">
    <source>
        <dbReference type="EMBL" id="NXV11660.1"/>
    </source>
</evidence>
<feature type="non-terminal residue" evidence="17">
    <location>
        <position position="1"/>
    </location>
</feature>
<keyword evidence="8" id="KW-0106">Calcium</keyword>
<dbReference type="GO" id="GO:0051560">
    <property type="term" value="P:mitochondrial calcium ion homeostasis"/>
    <property type="evidence" value="ECO:0007669"/>
    <property type="project" value="TreeGrafter"/>
</dbReference>
<evidence type="ECO:0000259" key="16">
    <source>
        <dbReference type="PROSITE" id="PS50222"/>
    </source>
</evidence>
<accession>A0A7L3R8R2</accession>
<keyword evidence="7" id="KW-0999">Mitochondrion inner membrane</keyword>
<evidence type="ECO:0000256" key="6">
    <source>
        <dbReference type="ARBA" id="ARBA00022737"/>
    </source>
</evidence>
<dbReference type="AlphaFoldDB" id="A0A7L3R8R2"/>
<dbReference type="SMART" id="SM00054">
    <property type="entry name" value="EFh"/>
    <property type="match status" value="2"/>
</dbReference>
<evidence type="ECO:0000256" key="13">
    <source>
        <dbReference type="ARBA" id="ARBA00038333"/>
    </source>
</evidence>
<keyword evidence="9" id="KW-0809">Transit peptide</keyword>
<dbReference type="InterPro" id="IPR002048">
    <property type="entry name" value="EF_hand_dom"/>
</dbReference>
<reference evidence="17 18" key="1">
    <citation type="submission" date="2019-09" db="EMBL/GenBank/DDBJ databases">
        <title>Bird 10,000 Genomes (B10K) Project - Family phase.</title>
        <authorList>
            <person name="Zhang G."/>
        </authorList>
    </citation>
    <scope>NUCLEOTIDE SEQUENCE [LARGE SCALE GENOMIC DNA]</scope>
    <source>
        <strain evidence="17">OUT-0020</strain>
        <tissue evidence="17">Liver</tissue>
    </source>
</reference>
<evidence type="ECO:0000256" key="9">
    <source>
        <dbReference type="ARBA" id="ARBA00022946"/>
    </source>
</evidence>
<keyword evidence="3" id="KW-0813">Transport</keyword>
<gene>
    <name evidence="17" type="primary">Micu1</name>
    <name evidence="17" type="ORF">CEPGRY_R14351</name>
</gene>
<evidence type="ECO:0000256" key="3">
    <source>
        <dbReference type="ARBA" id="ARBA00022448"/>
    </source>
</evidence>
<keyword evidence="5" id="KW-0479">Metal-binding</keyword>
<evidence type="ECO:0000256" key="8">
    <source>
        <dbReference type="ARBA" id="ARBA00022837"/>
    </source>
</evidence>
<protein>
    <recommendedName>
        <fullName evidence="14">Calcium uptake protein 1, mitochondrial</fullName>
    </recommendedName>
</protein>
<organism evidence="17 18">
    <name type="scientific">Cepphus grylle</name>
    <name type="common">Black guillemot</name>
    <name type="synonym">Alca grylle</name>
    <dbReference type="NCBI Taxonomy" id="28697"/>
    <lineage>
        <taxon>Eukaryota</taxon>
        <taxon>Metazoa</taxon>
        <taxon>Chordata</taxon>
        <taxon>Craniata</taxon>
        <taxon>Vertebrata</taxon>
        <taxon>Euteleostomi</taxon>
        <taxon>Archelosauria</taxon>
        <taxon>Archosauria</taxon>
        <taxon>Dinosauria</taxon>
        <taxon>Saurischia</taxon>
        <taxon>Theropoda</taxon>
        <taxon>Coelurosauria</taxon>
        <taxon>Aves</taxon>
        <taxon>Neognathae</taxon>
        <taxon>Neoaves</taxon>
        <taxon>Charadriiformes</taxon>
        <taxon>Alcidae</taxon>
        <taxon>Cepphus</taxon>
    </lineage>
</organism>
<keyword evidence="10" id="KW-0406">Ion transport</keyword>
<keyword evidence="6" id="KW-0677">Repeat</keyword>
<evidence type="ECO:0000256" key="11">
    <source>
        <dbReference type="ARBA" id="ARBA00023128"/>
    </source>
</evidence>
<comment type="similarity">
    <text evidence="13">Belongs to the MICU1 family. MICU1 subfamily.</text>
</comment>
<keyword evidence="18" id="KW-1185">Reference proteome</keyword>
<evidence type="ECO:0000313" key="18">
    <source>
        <dbReference type="Proteomes" id="UP000578766"/>
    </source>
</evidence>
<evidence type="ECO:0000256" key="10">
    <source>
        <dbReference type="ARBA" id="ARBA00023065"/>
    </source>
</evidence>
<dbReference type="EMBL" id="VZUD01000013">
    <property type="protein sequence ID" value="NXV11660.1"/>
    <property type="molecule type" value="Genomic_DNA"/>
</dbReference>
<dbReference type="Pfam" id="PF13202">
    <property type="entry name" value="EF-hand_5"/>
    <property type="match status" value="1"/>
</dbReference>
<evidence type="ECO:0000256" key="15">
    <source>
        <dbReference type="SAM" id="MobiDB-lite"/>
    </source>
</evidence>
<evidence type="ECO:0000256" key="14">
    <source>
        <dbReference type="ARBA" id="ARBA00040181"/>
    </source>
</evidence>
<dbReference type="FunFam" id="1.10.238.10:FF:000088">
    <property type="entry name" value="Calcium uptake protein 1, mitochondrial"/>
    <property type="match status" value="1"/>
</dbReference>
<proteinExistence type="inferred from homology"/>
<evidence type="ECO:0000256" key="12">
    <source>
        <dbReference type="ARBA" id="ARBA00023136"/>
    </source>
</evidence>
<feature type="non-terminal residue" evidence="17">
    <location>
        <position position="476"/>
    </location>
</feature>
<feature type="domain" description="EF-hand" evidence="16">
    <location>
        <begin position="408"/>
        <end position="443"/>
    </location>
</feature>
<dbReference type="InterPro" id="IPR039800">
    <property type="entry name" value="MICU1/2/3"/>
</dbReference>
<dbReference type="SUPFAM" id="SSF47473">
    <property type="entry name" value="EF-hand"/>
    <property type="match status" value="2"/>
</dbReference>
<evidence type="ECO:0000256" key="1">
    <source>
        <dbReference type="ARBA" id="ARBA00004273"/>
    </source>
</evidence>
<keyword evidence="12" id="KW-0472">Membrane</keyword>
<feature type="region of interest" description="Disordered" evidence="15">
    <location>
        <begin position="62"/>
        <end position="110"/>
    </location>
</feature>
<keyword evidence="11" id="KW-0496">Mitochondrion</keyword>
<dbReference type="GO" id="GO:1990246">
    <property type="term" value="C:uniplex complex"/>
    <property type="evidence" value="ECO:0007669"/>
    <property type="project" value="TreeGrafter"/>
</dbReference>
<evidence type="ECO:0000256" key="4">
    <source>
        <dbReference type="ARBA" id="ARBA00022568"/>
    </source>
</evidence>
<feature type="domain" description="EF-hand" evidence="16">
    <location>
        <begin position="219"/>
        <end position="254"/>
    </location>
</feature>
<dbReference type="Pfam" id="PF13833">
    <property type="entry name" value="EF-hand_8"/>
    <property type="match status" value="1"/>
</dbReference>
<comment type="subcellular location">
    <subcellularLocation>
        <location evidence="1">Mitochondrion inner membrane</location>
    </subcellularLocation>
    <subcellularLocation>
        <location evidence="2">Mitochondrion intermembrane space</location>
    </subcellularLocation>
</comment>
<comment type="caution">
    <text evidence="17">The sequence shown here is derived from an EMBL/GenBank/DDBJ whole genome shotgun (WGS) entry which is preliminary data.</text>
</comment>
<dbReference type="PANTHER" id="PTHR12294:SF1">
    <property type="entry name" value="CALCIUM UPTAKE PROTEIN 1, MITOCHONDRIAL"/>
    <property type="match status" value="1"/>
</dbReference>
<dbReference type="GO" id="GO:0005758">
    <property type="term" value="C:mitochondrial intermembrane space"/>
    <property type="evidence" value="ECO:0007669"/>
    <property type="project" value="UniProtKB-SubCell"/>
</dbReference>
<dbReference type="InterPro" id="IPR018247">
    <property type="entry name" value="EF_Hand_1_Ca_BS"/>
</dbReference>
<evidence type="ECO:0000256" key="7">
    <source>
        <dbReference type="ARBA" id="ARBA00022792"/>
    </source>
</evidence>
<feature type="compositionally biased region" description="Basic and acidic residues" evidence="15">
    <location>
        <begin position="62"/>
        <end position="78"/>
    </location>
</feature>
<dbReference type="InterPro" id="IPR011992">
    <property type="entry name" value="EF-hand-dom_pair"/>
</dbReference>
<dbReference type="GO" id="GO:0036444">
    <property type="term" value="P:calcium import into the mitochondrion"/>
    <property type="evidence" value="ECO:0007669"/>
    <property type="project" value="TreeGrafter"/>
</dbReference>
<evidence type="ECO:0000256" key="5">
    <source>
        <dbReference type="ARBA" id="ARBA00022723"/>
    </source>
</evidence>
<name>A0A7L3R8R2_CEPGR</name>
<dbReference type="PROSITE" id="PS00018">
    <property type="entry name" value="EF_HAND_1"/>
    <property type="match status" value="2"/>
</dbReference>
<dbReference type="GO" id="GO:0005509">
    <property type="term" value="F:calcium ion binding"/>
    <property type="evidence" value="ECO:0007669"/>
    <property type="project" value="InterPro"/>
</dbReference>
<evidence type="ECO:0000256" key="2">
    <source>
        <dbReference type="ARBA" id="ARBA00004569"/>
    </source>
</evidence>
<dbReference type="Gene3D" id="1.10.238.10">
    <property type="entry name" value="EF-hand"/>
    <property type="match status" value="2"/>
</dbReference>
<dbReference type="Proteomes" id="UP000578766">
    <property type="component" value="Unassembled WGS sequence"/>
</dbReference>
<sequence>MFRLRFLPIAAGLSAVSRRYHGTTYYPRTRRRLMVAAFVGTTAVTASARFLWQRAYAEDSSSVKHDPRTEPSEKGKHEEEEESSGSEGRKAVASGDDETQPEGKKKKRSGFRDRKVLNLGVLHLQLLYCSGKREKTCRTFYSDCGTAQHFFKVFFLFFFFFFSLSDLGLDQFIVKRYDGKKLSQEREKFADEDSIFYALGECGLISFSDYIFLTTVLSTPQRNFEIAFKMFDLNGDGEVDMEEFEQASIIRSQTSMGMRHRDRATTGNTLKTGFNSALTTYFFGADLKGKLTISHFLDFQRKLQHDILKLEFERHDPVEGRITERQFGSMLLAYSGVQSKKLTVMLKQLKKHFQDGEGLTFEEVESFFTFLKNINDVDTALSFYHMAGASLDKVTMQQVARTVAKVELSDHVCDVVFALFDCDGNGELSNKEFVAIMKQRLMRGLEKPKDMGFTRLMRAMWKCAQETAWDFTMPKQ</sequence>